<accession>A0A7S4UMW3</accession>
<name>A0A7S4UMW3_9DINO</name>
<gene>
    <name evidence="3" type="ORF">AMON00008_LOCUS26128</name>
</gene>
<dbReference type="EMBL" id="HBNR01037872">
    <property type="protein sequence ID" value="CAE4594909.1"/>
    <property type="molecule type" value="Transcribed_RNA"/>
</dbReference>
<organism evidence="3">
    <name type="scientific">Alexandrium monilatum</name>
    <dbReference type="NCBI Taxonomy" id="311494"/>
    <lineage>
        <taxon>Eukaryota</taxon>
        <taxon>Sar</taxon>
        <taxon>Alveolata</taxon>
        <taxon>Dinophyceae</taxon>
        <taxon>Gonyaulacales</taxon>
        <taxon>Pyrocystaceae</taxon>
        <taxon>Alexandrium</taxon>
    </lineage>
</organism>
<dbReference type="InterPro" id="IPR018247">
    <property type="entry name" value="EF_Hand_1_Ca_BS"/>
</dbReference>
<reference evidence="3" key="1">
    <citation type="submission" date="2021-01" db="EMBL/GenBank/DDBJ databases">
        <authorList>
            <person name="Corre E."/>
            <person name="Pelletier E."/>
            <person name="Niang G."/>
            <person name="Scheremetjew M."/>
            <person name="Finn R."/>
            <person name="Kale V."/>
            <person name="Holt S."/>
            <person name="Cochrane G."/>
            <person name="Meng A."/>
            <person name="Brown T."/>
            <person name="Cohen L."/>
        </authorList>
    </citation>
    <scope>NUCLEOTIDE SEQUENCE</scope>
    <source>
        <strain evidence="3">CCMP3105</strain>
    </source>
</reference>
<feature type="coiled-coil region" evidence="1">
    <location>
        <begin position="118"/>
        <end position="201"/>
    </location>
</feature>
<feature type="transmembrane region" description="Helical" evidence="2">
    <location>
        <begin position="68"/>
        <end position="86"/>
    </location>
</feature>
<keyword evidence="1" id="KW-0175">Coiled coil</keyword>
<keyword evidence="2" id="KW-0812">Transmembrane</keyword>
<evidence type="ECO:0000256" key="1">
    <source>
        <dbReference type="SAM" id="Coils"/>
    </source>
</evidence>
<protein>
    <recommendedName>
        <fullName evidence="4">EF-hand domain-containing protein</fullName>
    </recommendedName>
</protein>
<evidence type="ECO:0000256" key="2">
    <source>
        <dbReference type="SAM" id="Phobius"/>
    </source>
</evidence>
<keyword evidence="2" id="KW-0472">Membrane</keyword>
<sequence length="282" mass="32038">MAQAPGCFKTLRWSRTGGCREMKAFTSASKKGVQPFNDSEEEVVRNLVWIGPYHVVCCVVEIYGPLQIVFAALALLAAAFVVIELWREEVDTFRLVVGVVFIAVCIYLTWLCKSIYLLRAFRKEIDNYDALNKQLKGQMGTLEAQNKAYDIRNREQERLIGQLNDRVSDLTEIEGLLDTLNHECKGNVDMARLTLQRLERNIKLDTLNSAFLFFNRVDRNRDGKLGGRDVVEFVDSLAFLWRYLPHVDPDRVKSSIKEQGSLTMDQVRVLVDGLMPELGSGG</sequence>
<keyword evidence="2" id="KW-1133">Transmembrane helix</keyword>
<feature type="transmembrane region" description="Helical" evidence="2">
    <location>
        <begin position="92"/>
        <end position="112"/>
    </location>
</feature>
<evidence type="ECO:0008006" key="4">
    <source>
        <dbReference type="Google" id="ProtNLM"/>
    </source>
</evidence>
<dbReference type="PROSITE" id="PS00018">
    <property type="entry name" value="EF_HAND_1"/>
    <property type="match status" value="1"/>
</dbReference>
<proteinExistence type="predicted"/>
<evidence type="ECO:0000313" key="3">
    <source>
        <dbReference type="EMBL" id="CAE4594909.1"/>
    </source>
</evidence>
<dbReference type="AlphaFoldDB" id="A0A7S4UMW3"/>